<protein>
    <recommendedName>
        <fullName evidence="1">SGNH hydrolase-type esterase domain-containing protein</fullName>
    </recommendedName>
</protein>
<accession>A0A067CR70</accession>
<dbReference type="OrthoDB" id="671439at2759"/>
<dbReference type="SUPFAM" id="SSF52266">
    <property type="entry name" value="SGNH hydrolase"/>
    <property type="match status" value="1"/>
</dbReference>
<dbReference type="Pfam" id="PF13472">
    <property type="entry name" value="Lipase_GDSL_2"/>
    <property type="match status" value="1"/>
</dbReference>
<evidence type="ECO:0000313" key="2">
    <source>
        <dbReference type="EMBL" id="KDO29302.1"/>
    </source>
</evidence>
<proteinExistence type="predicted"/>
<name>A0A067CR70_SAPPC</name>
<organism evidence="2 3">
    <name type="scientific">Saprolegnia parasitica (strain CBS 223.65)</name>
    <dbReference type="NCBI Taxonomy" id="695850"/>
    <lineage>
        <taxon>Eukaryota</taxon>
        <taxon>Sar</taxon>
        <taxon>Stramenopiles</taxon>
        <taxon>Oomycota</taxon>
        <taxon>Saprolegniomycetes</taxon>
        <taxon>Saprolegniales</taxon>
        <taxon>Saprolegniaceae</taxon>
        <taxon>Saprolegnia</taxon>
    </lineage>
</organism>
<keyword evidence="3" id="KW-1185">Reference proteome</keyword>
<dbReference type="GeneID" id="24128216"/>
<evidence type="ECO:0000313" key="3">
    <source>
        <dbReference type="Proteomes" id="UP000030745"/>
    </source>
</evidence>
<dbReference type="VEuPathDB" id="FungiDB:SPRG_05839"/>
<feature type="domain" description="SGNH hydrolase-type esterase" evidence="1">
    <location>
        <begin position="15"/>
        <end position="189"/>
    </location>
</feature>
<dbReference type="RefSeq" id="XP_012199809.1">
    <property type="nucleotide sequence ID" value="XM_012344419.1"/>
</dbReference>
<reference evidence="2 3" key="1">
    <citation type="journal article" date="2013" name="PLoS Genet.">
        <title>Distinctive expansion of potential virulence genes in the genome of the oomycete fish pathogen Saprolegnia parasitica.</title>
        <authorList>
            <person name="Jiang R.H."/>
            <person name="de Bruijn I."/>
            <person name="Haas B.J."/>
            <person name="Belmonte R."/>
            <person name="Lobach L."/>
            <person name="Christie J."/>
            <person name="van den Ackerveken G."/>
            <person name="Bottin A."/>
            <person name="Bulone V."/>
            <person name="Diaz-Moreno S.M."/>
            <person name="Dumas B."/>
            <person name="Fan L."/>
            <person name="Gaulin E."/>
            <person name="Govers F."/>
            <person name="Grenville-Briggs L.J."/>
            <person name="Horner N.R."/>
            <person name="Levin J.Z."/>
            <person name="Mammella M."/>
            <person name="Meijer H.J."/>
            <person name="Morris P."/>
            <person name="Nusbaum C."/>
            <person name="Oome S."/>
            <person name="Phillips A.J."/>
            <person name="van Rooyen D."/>
            <person name="Rzeszutek E."/>
            <person name="Saraiva M."/>
            <person name="Secombes C.J."/>
            <person name="Seidl M.F."/>
            <person name="Snel B."/>
            <person name="Stassen J.H."/>
            <person name="Sykes S."/>
            <person name="Tripathy S."/>
            <person name="van den Berg H."/>
            <person name="Vega-Arreguin J.C."/>
            <person name="Wawra S."/>
            <person name="Young S.K."/>
            <person name="Zeng Q."/>
            <person name="Dieguez-Uribeondo J."/>
            <person name="Russ C."/>
            <person name="Tyler B.M."/>
            <person name="van West P."/>
        </authorList>
    </citation>
    <scope>NUCLEOTIDE SEQUENCE [LARGE SCALE GENOMIC DNA]</scope>
    <source>
        <strain evidence="2 3">CBS 223.65</strain>
    </source>
</reference>
<dbReference type="InterPro" id="IPR013830">
    <property type="entry name" value="SGNH_hydro"/>
</dbReference>
<gene>
    <name evidence="2" type="ORF">SPRG_05839</name>
</gene>
<dbReference type="AlphaFoldDB" id="A0A067CR70"/>
<dbReference type="InterPro" id="IPR036514">
    <property type="entry name" value="SGNH_hydro_sf"/>
</dbReference>
<dbReference type="OMA" id="VRAHEMI"/>
<dbReference type="EMBL" id="KK583206">
    <property type="protein sequence ID" value="KDO29302.1"/>
    <property type="molecule type" value="Genomic_DNA"/>
</dbReference>
<dbReference type="PANTHER" id="PTHR14209">
    <property type="entry name" value="ISOAMYL ACETATE-HYDROLYZING ESTERASE 1"/>
    <property type="match status" value="1"/>
</dbReference>
<dbReference type="InterPro" id="IPR045136">
    <property type="entry name" value="Iah1-like"/>
</dbReference>
<evidence type="ECO:0000259" key="1">
    <source>
        <dbReference type="Pfam" id="PF13472"/>
    </source>
</evidence>
<dbReference type="KEGG" id="spar:SPRG_05839"/>
<dbReference type="Gene3D" id="3.40.50.1110">
    <property type="entry name" value="SGNH hydrolase"/>
    <property type="match status" value="1"/>
</dbReference>
<dbReference type="CDD" id="cd01838">
    <property type="entry name" value="Isoamyl_acetate_hydrolase_like"/>
    <property type="match status" value="1"/>
</dbReference>
<dbReference type="Proteomes" id="UP000030745">
    <property type="component" value="Unassembled WGS sequence"/>
</dbReference>
<sequence>MGYIGVSGAPLILMLGDSITEIASDPRRQGFQAQLMADYVRKADVVNRGISAWTTTKWLRVLPDLIAEWKNKQPMLVVIFLGANDASLPDGPSHASYASIADYKANLRRLIASFSDAYPQCKYLLLTPPPVDNRAWSPADKLNAVTATYAAACMDVAGSLQIPAIDFYTAMQGQWDLFADGLHFNAKGMVRAHEMITAAIKDAYPHMTPAALPYEFQI</sequence>
<dbReference type="PANTHER" id="PTHR14209:SF19">
    <property type="entry name" value="ISOAMYL ACETATE-HYDROLYZING ESTERASE 1 HOMOLOG"/>
    <property type="match status" value="1"/>
</dbReference>
<dbReference type="STRING" id="695850.A0A067CR70"/>